<protein>
    <submittedName>
        <fullName evidence="2">Transposase and inactivated derivatives</fullName>
    </submittedName>
</protein>
<organism evidence="2 3">
    <name type="scientific">Collinsella aerofaciens</name>
    <dbReference type="NCBI Taxonomy" id="74426"/>
    <lineage>
        <taxon>Bacteria</taxon>
        <taxon>Bacillati</taxon>
        <taxon>Actinomycetota</taxon>
        <taxon>Coriobacteriia</taxon>
        <taxon>Coriobacteriales</taxon>
        <taxon>Coriobacteriaceae</taxon>
        <taxon>Collinsella</taxon>
    </lineage>
</organism>
<dbReference type="GO" id="GO:0006313">
    <property type="term" value="P:DNA transposition"/>
    <property type="evidence" value="ECO:0007669"/>
    <property type="project" value="InterPro"/>
</dbReference>
<dbReference type="AlphaFoldDB" id="A0A174I6B3"/>
<sequence>MDADDLVISLKMGLSRLSKSERRRAIESVRDVIRAAMFDDAAGAGYEIRRCPRCGSVAIVKKGRSGNGGQRYLCRDCGRTFSGSTDRILGTSKLPRETWMAYAECFVLMLPLRECAGRCGVCLKTAYTMRHRLIECLKEYSPAFHVGQGQACELDETYFPESFKGNHSKGSFTLPRKARHRGKQVHRRGLSREQICVMTGISDTNATFFEVSGRGVVSRKRAAEALRDRIGAGAVVATDKATAYIDVLRDLKVASHESYDSKDRSGGTINRINTVHSLLDSFMARFKGVSTKHLAAYLDWFRWCRTFMAADSRSAESTVARQLANGTCSTRIRDMFNVRPPYMDYWGTRAA</sequence>
<evidence type="ECO:0000313" key="3">
    <source>
        <dbReference type="Proteomes" id="UP000095454"/>
    </source>
</evidence>
<dbReference type="RefSeq" id="WP_216594980.1">
    <property type="nucleotide sequence ID" value="NZ_CABIXX010000001.1"/>
</dbReference>
<gene>
    <name evidence="2" type="ORF">ERS852514_00159</name>
</gene>
<dbReference type="EMBL" id="CZAQ01000001">
    <property type="protein sequence ID" value="CUO80750.1"/>
    <property type="molecule type" value="Genomic_DNA"/>
</dbReference>
<dbReference type="Proteomes" id="UP000095454">
    <property type="component" value="Unassembled WGS sequence"/>
</dbReference>
<evidence type="ECO:0000313" key="2">
    <source>
        <dbReference type="EMBL" id="CUO80750.1"/>
    </source>
</evidence>
<proteinExistence type="predicted"/>
<evidence type="ECO:0000259" key="1">
    <source>
        <dbReference type="SMART" id="SM01126"/>
    </source>
</evidence>
<feature type="domain" description="ISXO2-like transposase" evidence="1">
    <location>
        <begin position="146"/>
        <end position="308"/>
    </location>
</feature>
<name>A0A174I6B3_9ACTN</name>
<dbReference type="InterPro" id="IPR024445">
    <property type="entry name" value="Tnp_ISXO2-like"/>
</dbReference>
<dbReference type="NCBIfam" id="NF033547">
    <property type="entry name" value="transpos_IS1595"/>
    <property type="match status" value="1"/>
</dbReference>
<accession>A0A174I6B3</accession>
<dbReference type="SMART" id="SM01126">
    <property type="entry name" value="DDE_Tnp_IS1595"/>
    <property type="match status" value="1"/>
</dbReference>
<dbReference type="Pfam" id="PF12762">
    <property type="entry name" value="DDE_Tnp_IS1595"/>
    <property type="match status" value="1"/>
</dbReference>
<dbReference type="Pfam" id="PF03811">
    <property type="entry name" value="Zn_ribbon_InsA"/>
    <property type="match status" value="1"/>
</dbReference>
<dbReference type="InterPro" id="IPR003220">
    <property type="entry name" value="InsA_N_dom_Znf"/>
</dbReference>
<reference evidence="2 3" key="1">
    <citation type="submission" date="2015-09" db="EMBL/GenBank/DDBJ databases">
        <authorList>
            <consortium name="Pathogen Informatics"/>
        </authorList>
    </citation>
    <scope>NUCLEOTIDE SEQUENCE [LARGE SCALE GENOMIC DNA]</scope>
    <source>
        <strain evidence="2 3">2789STDY5834902</strain>
    </source>
</reference>